<dbReference type="GO" id="GO:0051082">
    <property type="term" value="F:unfolded protein binding"/>
    <property type="evidence" value="ECO:0007669"/>
    <property type="project" value="TreeGrafter"/>
</dbReference>
<accession>A0A4Y2L504</accession>
<dbReference type="GO" id="GO:0005634">
    <property type="term" value="C:nucleus"/>
    <property type="evidence" value="ECO:0007669"/>
    <property type="project" value="TreeGrafter"/>
</dbReference>
<evidence type="ECO:0000256" key="3">
    <source>
        <dbReference type="SAM" id="Coils"/>
    </source>
</evidence>
<evidence type="ECO:0000256" key="1">
    <source>
        <dbReference type="PROSITE-ProRule" id="PRU00285"/>
    </source>
</evidence>
<comment type="caution">
    <text evidence="6">The sequence shown here is derived from an EMBL/GenBank/DDBJ whole genome shotgun (WGS) entry which is preliminary data.</text>
</comment>
<dbReference type="SUPFAM" id="SSF49764">
    <property type="entry name" value="HSP20-like chaperones"/>
    <property type="match status" value="1"/>
</dbReference>
<reference evidence="6 7" key="1">
    <citation type="journal article" date="2019" name="Sci. Rep.">
        <title>Orb-weaving spider Araneus ventricosus genome elucidates the spidroin gene catalogue.</title>
        <authorList>
            <person name="Kono N."/>
            <person name="Nakamura H."/>
            <person name="Ohtoshi R."/>
            <person name="Moran D.A.P."/>
            <person name="Shinohara A."/>
            <person name="Yoshida Y."/>
            <person name="Fujiwara M."/>
            <person name="Mori M."/>
            <person name="Tomita M."/>
            <person name="Arakawa K."/>
        </authorList>
    </citation>
    <scope>NUCLEOTIDE SEQUENCE [LARGE SCALE GENOMIC DNA]</scope>
</reference>
<dbReference type="Gene3D" id="2.60.40.790">
    <property type="match status" value="1"/>
</dbReference>
<protein>
    <recommendedName>
        <fullName evidence="5">SHSP domain-containing protein</fullName>
    </recommendedName>
</protein>
<dbReference type="AlphaFoldDB" id="A0A4Y2L504"/>
<organism evidence="6 7">
    <name type="scientific">Araneus ventricosus</name>
    <name type="common">Orbweaver spider</name>
    <name type="synonym">Epeira ventricosa</name>
    <dbReference type="NCBI Taxonomy" id="182803"/>
    <lineage>
        <taxon>Eukaryota</taxon>
        <taxon>Metazoa</taxon>
        <taxon>Ecdysozoa</taxon>
        <taxon>Arthropoda</taxon>
        <taxon>Chelicerata</taxon>
        <taxon>Arachnida</taxon>
        <taxon>Araneae</taxon>
        <taxon>Araneomorphae</taxon>
        <taxon>Entelegynae</taxon>
        <taxon>Araneoidea</taxon>
        <taxon>Araneidae</taxon>
        <taxon>Araneus</taxon>
    </lineage>
</organism>
<dbReference type="GO" id="GO:0042026">
    <property type="term" value="P:protein refolding"/>
    <property type="evidence" value="ECO:0007669"/>
    <property type="project" value="TreeGrafter"/>
</dbReference>
<dbReference type="OrthoDB" id="1431247at2759"/>
<evidence type="ECO:0000259" key="5">
    <source>
        <dbReference type="PROSITE" id="PS01031"/>
    </source>
</evidence>
<dbReference type="InterPro" id="IPR002068">
    <property type="entry name" value="A-crystallin/Hsp20_dom"/>
</dbReference>
<name>A0A4Y2L504_ARAVE</name>
<evidence type="ECO:0000313" key="7">
    <source>
        <dbReference type="Proteomes" id="UP000499080"/>
    </source>
</evidence>
<dbReference type="EMBL" id="BGPR01005302">
    <property type="protein sequence ID" value="GBN08893.1"/>
    <property type="molecule type" value="Genomic_DNA"/>
</dbReference>
<dbReference type="CDD" id="cd06526">
    <property type="entry name" value="metazoan_ACD"/>
    <property type="match status" value="1"/>
</dbReference>
<proteinExistence type="inferred from homology"/>
<dbReference type="InterPro" id="IPR001436">
    <property type="entry name" value="Alpha-crystallin/sHSP_animal"/>
</dbReference>
<dbReference type="GO" id="GO:0009408">
    <property type="term" value="P:response to heat"/>
    <property type="evidence" value="ECO:0007669"/>
    <property type="project" value="TreeGrafter"/>
</dbReference>
<evidence type="ECO:0000256" key="4">
    <source>
        <dbReference type="SAM" id="MobiDB-lite"/>
    </source>
</evidence>
<feature type="compositionally biased region" description="Low complexity" evidence="4">
    <location>
        <begin position="183"/>
        <end position="192"/>
    </location>
</feature>
<dbReference type="InterPro" id="IPR008978">
    <property type="entry name" value="HSP20-like_chaperone"/>
</dbReference>
<feature type="region of interest" description="Disordered" evidence="4">
    <location>
        <begin position="179"/>
        <end position="198"/>
    </location>
</feature>
<dbReference type="PANTHER" id="PTHR45640:SF26">
    <property type="entry name" value="RE23625P"/>
    <property type="match status" value="1"/>
</dbReference>
<dbReference type="PROSITE" id="PS01031">
    <property type="entry name" value="SHSP"/>
    <property type="match status" value="1"/>
</dbReference>
<sequence>MSLRIIKVLPLCRAAVGKFSVCGISPVRNYWRRGVFSELSSAVQSMENRMREMDREMNRFFEDFQRTSPVKLPNILSPLEWSRTREIPVIAKAGDGRVYQVQLDMQGMEPEDINVTLKDQELTIIAKKEEKRSDGSRFVRESKYHYTLPKEVNPEAIRSSLIDGVLTIEAPLPALESKEIPIKIEGSSGSSDSESKKE</sequence>
<dbReference type="GO" id="GO:0005737">
    <property type="term" value="C:cytoplasm"/>
    <property type="evidence" value="ECO:0007669"/>
    <property type="project" value="TreeGrafter"/>
</dbReference>
<dbReference type="Proteomes" id="UP000499080">
    <property type="component" value="Unassembled WGS sequence"/>
</dbReference>
<comment type="similarity">
    <text evidence="1 2">Belongs to the small heat shock protein (HSP20) family.</text>
</comment>
<gene>
    <name evidence="6" type="ORF">AVEN_140544_1</name>
</gene>
<feature type="domain" description="SHSP" evidence="5">
    <location>
        <begin position="80"/>
        <end position="185"/>
    </location>
</feature>
<evidence type="ECO:0000256" key="2">
    <source>
        <dbReference type="RuleBase" id="RU003616"/>
    </source>
</evidence>
<keyword evidence="3" id="KW-0175">Coiled coil</keyword>
<dbReference type="PANTHER" id="PTHR45640">
    <property type="entry name" value="HEAT SHOCK PROTEIN HSP-12.2-RELATED"/>
    <property type="match status" value="1"/>
</dbReference>
<evidence type="ECO:0000313" key="6">
    <source>
        <dbReference type="EMBL" id="GBN08893.1"/>
    </source>
</evidence>
<dbReference type="Pfam" id="PF00011">
    <property type="entry name" value="HSP20"/>
    <property type="match status" value="1"/>
</dbReference>
<feature type="coiled-coil region" evidence="3">
    <location>
        <begin position="36"/>
        <end position="63"/>
    </location>
</feature>
<keyword evidence="7" id="KW-1185">Reference proteome</keyword>